<keyword evidence="1" id="KW-0597">Phosphoprotein</keyword>
<evidence type="ECO:0000313" key="5">
    <source>
        <dbReference type="Proteomes" id="UP000199679"/>
    </source>
</evidence>
<sequence length="247" mass="28326">MVNYNCIIIDDDNYAIEGLKRYIELIPSLNLTAFYTDPIKALMELSDAEKVDLILMDIDMPHITGIELSKTLRAKTRRLIFTTAHTQYGYEAFEVEADAYLLKPYTLNKFAATVSRLFPPSGTEVVNEGTSANDYFFVKNKEENHKLIKVYFKDVVTVESKQNYIMIHTVSKQILTYMSLTEIGNILGHFPDFVKYHRSFIINRAHIESITGNMLKMSNGLQITVGENFRKEFLAFLDAKLLKAGRK</sequence>
<dbReference type="GO" id="GO:0000156">
    <property type="term" value="F:phosphorelay response regulator activity"/>
    <property type="evidence" value="ECO:0007669"/>
    <property type="project" value="InterPro"/>
</dbReference>
<evidence type="ECO:0000259" key="2">
    <source>
        <dbReference type="PROSITE" id="PS50110"/>
    </source>
</evidence>
<dbReference type="SUPFAM" id="SSF52172">
    <property type="entry name" value="CheY-like"/>
    <property type="match status" value="1"/>
</dbReference>
<feature type="domain" description="Response regulatory" evidence="2">
    <location>
        <begin position="5"/>
        <end position="118"/>
    </location>
</feature>
<dbReference type="OrthoDB" id="9787344at2"/>
<accession>A0A1H1XZ97</accession>
<dbReference type="SMART" id="SM00850">
    <property type="entry name" value="LytTR"/>
    <property type="match status" value="1"/>
</dbReference>
<dbReference type="PROSITE" id="PS50110">
    <property type="entry name" value="RESPONSE_REGULATORY"/>
    <property type="match status" value="1"/>
</dbReference>
<evidence type="ECO:0000256" key="1">
    <source>
        <dbReference type="PROSITE-ProRule" id="PRU00169"/>
    </source>
</evidence>
<dbReference type="Gene3D" id="2.40.50.1020">
    <property type="entry name" value="LytTr DNA-binding domain"/>
    <property type="match status" value="1"/>
</dbReference>
<dbReference type="AlphaFoldDB" id="A0A1H1XZ97"/>
<gene>
    <name evidence="4" type="ORF">SAMN05216490_2586</name>
</gene>
<dbReference type="EMBL" id="LT629740">
    <property type="protein sequence ID" value="SDT14544.1"/>
    <property type="molecule type" value="Genomic_DNA"/>
</dbReference>
<proteinExistence type="predicted"/>
<keyword evidence="5" id="KW-1185">Reference proteome</keyword>
<name>A0A1H1XZ97_MUCMA</name>
<dbReference type="Pfam" id="PF00072">
    <property type="entry name" value="Response_reg"/>
    <property type="match status" value="1"/>
</dbReference>
<dbReference type="Proteomes" id="UP000199679">
    <property type="component" value="Chromosome I"/>
</dbReference>
<dbReference type="InterPro" id="IPR046947">
    <property type="entry name" value="LytR-like"/>
</dbReference>
<dbReference type="PANTHER" id="PTHR37299">
    <property type="entry name" value="TRANSCRIPTIONAL REGULATOR-RELATED"/>
    <property type="match status" value="1"/>
</dbReference>
<dbReference type="InterPro" id="IPR001789">
    <property type="entry name" value="Sig_transdc_resp-reg_receiver"/>
</dbReference>
<feature type="domain" description="HTH LytTR-type" evidence="3">
    <location>
        <begin position="144"/>
        <end position="210"/>
    </location>
</feature>
<dbReference type="PANTHER" id="PTHR37299:SF1">
    <property type="entry name" value="STAGE 0 SPORULATION PROTEIN A HOMOLOG"/>
    <property type="match status" value="1"/>
</dbReference>
<feature type="modified residue" description="4-aspartylphosphate" evidence="1">
    <location>
        <position position="57"/>
    </location>
</feature>
<reference evidence="4 5" key="1">
    <citation type="submission" date="2016-10" db="EMBL/GenBank/DDBJ databases">
        <authorList>
            <person name="de Groot N.N."/>
        </authorList>
    </citation>
    <scope>NUCLEOTIDE SEQUENCE [LARGE SCALE GENOMIC DNA]</scope>
    <source>
        <strain evidence="4 5">MP1X4</strain>
    </source>
</reference>
<dbReference type="Pfam" id="PF04397">
    <property type="entry name" value="LytTR"/>
    <property type="match status" value="1"/>
</dbReference>
<protein>
    <submittedName>
        <fullName evidence="4">Two component transcriptional regulator, LytTR family</fullName>
    </submittedName>
</protein>
<dbReference type="STRING" id="652787.SAMN05216490_2586"/>
<dbReference type="InterPro" id="IPR007492">
    <property type="entry name" value="LytTR_DNA-bd_dom"/>
</dbReference>
<evidence type="ECO:0000259" key="3">
    <source>
        <dbReference type="PROSITE" id="PS50930"/>
    </source>
</evidence>
<dbReference type="Gene3D" id="3.40.50.2300">
    <property type="match status" value="1"/>
</dbReference>
<dbReference type="InterPro" id="IPR011006">
    <property type="entry name" value="CheY-like_superfamily"/>
</dbReference>
<dbReference type="GO" id="GO:0003677">
    <property type="term" value="F:DNA binding"/>
    <property type="evidence" value="ECO:0007669"/>
    <property type="project" value="InterPro"/>
</dbReference>
<organism evidence="4 5">
    <name type="scientific">Mucilaginibacter mallensis</name>
    <dbReference type="NCBI Taxonomy" id="652787"/>
    <lineage>
        <taxon>Bacteria</taxon>
        <taxon>Pseudomonadati</taxon>
        <taxon>Bacteroidota</taxon>
        <taxon>Sphingobacteriia</taxon>
        <taxon>Sphingobacteriales</taxon>
        <taxon>Sphingobacteriaceae</taxon>
        <taxon>Mucilaginibacter</taxon>
    </lineage>
</organism>
<dbReference type="PROSITE" id="PS50930">
    <property type="entry name" value="HTH_LYTTR"/>
    <property type="match status" value="1"/>
</dbReference>
<dbReference type="SMART" id="SM00448">
    <property type="entry name" value="REC"/>
    <property type="match status" value="1"/>
</dbReference>
<evidence type="ECO:0000313" key="4">
    <source>
        <dbReference type="EMBL" id="SDT14544.1"/>
    </source>
</evidence>